<evidence type="ECO:0000313" key="2">
    <source>
        <dbReference type="EMBL" id="KAG2923422.1"/>
    </source>
</evidence>
<feature type="region of interest" description="Disordered" evidence="1">
    <location>
        <begin position="27"/>
        <end position="54"/>
    </location>
</feature>
<proteinExistence type="predicted"/>
<dbReference type="EMBL" id="RCMI01000239">
    <property type="protein sequence ID" value="KAG2923422.1"/>
    <property type="molecule type" value="Genomic_DNA"/>
</dbReference>
<dbReference type="VEuPathDB" id="FungiDB:PC110_g13758"/>
<organism evidence="2 3">
    <name type="scientific">Phytophthora cactorum</name>
    <dbReference type="NCBI Taxonomy" id="29920"/>
    <lineage>
        <taxon>Eukaryota</taxon>
        <taxon>Sar</taxon>
        <taxon>Stramenopiles</taxon>
        <taxon>Oomycota</taxon>
        <taxon>Peronosporomycetes</taxon>
        <taxon>Peronosporales</taxon>
        <taxon>Peronosporaceae</taxon>
        <taxon>Phytophthora</taxon>
    </lineage>
</organism>
<comment type="caution">
    <text evidence="2">The sequence shown here is derived from an EMBL/GenBank/DDBJ whole genome shotgun (WGS) entry which is preliminary data.</text>
</comment>
<dbReference type="Proteomes" id="UP000774804">
    <property type="component" value="Unassembled WGS sequence"/>
</dbReference>
<name>A0A8T1CJT2_9STRA</name>
<protein>
    <submittedName>
        <fullName evidence="2">Uncharacterized protein</fullName>
    </submittedName>
</protein>
<gene>
    <name evidence="2" type="ORF">PC115_g8952</name>
</gene>
<sequence length="173" mass="18493">MHDGSGLGIVDLPNSGHGDTVQILPNCDGSPSVGGTNGGDIANGNSAESMDPNADEEDTIAFGDPAGLMDRVVSYDEMQDSGAGDHEDYDVEADGWRGAASRAATSFRRSTRVRRPNIRLKDYDVEIPASLVIQAVNLLLEPQSVDESLQSQDAEKWVEALNKEFGGLMRNNT</sequence>
<evidence type="ECO:0000313" key="3">
    <source>
        <dbReference type="Proteomes" id="UP000774804"/>
    </source>
</evidence>
<evidence type="ECO:0000256" key="1">
    <source>
        <dbReference type="SAM" id="MobiDB-lite"/>
    </source>
</evidence>
<reference evidence="2" key="1">
    <citation type="submission" date="2018-10" db="EMBL/GenBank/DDBJ databases">
        <title>Effector identification in a new, highly contiguous assembly of the strawberry crown rot pathogen Phytophthora cactorum.</title>
        <authorList>
            <person name="Armitage A.D."/>
            <person name="Nellist C.F."/>
            <person name="Bates H."/>
            <person name="Vickerstaff R.J."/>
            <person name="Harrison R.J."/>
        </authorList>
    </citation>
    <scope>NUCLEOTIDE SEQUENCE</scope>
    <source>
        <strain evidence="2">4032</strain>
    </source>
</reference>
<dbReference type="AlphaFoldDB" id="A0A8T1CJT2"/>
<accession>A0A8T1CJT2</accession>